<gene>
    <name evidence="1" type="ORF">LWC34_27820</name>
</gene>
<dbReference type="EMBL" id="JAJVCN010000002">
    <property type="protein sequence ID" value="MCE7006609.1"/>
    <property type="molecule type" value="Genomic_DNA"/>
</dbReference>
<organism evidence="1 2">
    <name type="scientific">Kibdelosporangium philippinense</name>
    <dbReference type="NCBI Taxonomy" id="211113"/>
    <lineage>
        <taxon>Bacteria</taxon>
        <taxon>Bacillati</taxon>
        <taxon>Actinomycetota</taxon>
        <taxon>Actinomycetes</taxon>
        <taxon>Pseudonocardiales</taxon>
        <taxon>Pseudonocardiaceae</taxon>
        <taxon>Kibdelosporangium</taxon>
    </lineage>
</organism>
<name>A0ABS8ZH05_9PSEU</name>
<dbReference type="RefSeq" id="WP_233728065.1">
    <property type="nucleotide sequence ID" value="NZ_JAJVCN010000002.1"/>
</dbReference>
<protein>
    <submittedName>
        <fullName evidence="1">Uncharacterized protein</fullName>
    </submittedName>
</protein>
<evidence type="ECO:0000313" key="2">
    <source>
        <dbReference type="Proteomes" id="UP001521150"/>
    </source>
</evidence>
<sequence length="150" mass="15407">MVLEVPGQQGGPWLLQHSASDGSFVIFNIDADLLQEEPVAQSSDLRAAKPVELVAAADEGERHVQRVLNAGEDHGGGGEDALRLATLGPDALLLLPGQVLGDSAGYNAPRQSAALLLQLSDALTGVVKLGLGSALLAVQLSTQVLPDGCL</sequence>
<reference evidence="1 2" key="1">
    <citation type="submission" date="2021-12" db="EMBL/GenBank/DDBJ databases">
        <title>Genome sequence of Kibdelosporangium philippinense ATCC 49844.</title>
        <authorList>
            <person name="Fedorov E.A."/>
            <person name="Omeragic M."/>
            <person name="Shalygina K.F."/>
            <person name="Maclea K.S."/>
        </authorList>
    </citation>
    <scope>NUCLEOTIDE SEQUENCE [LARGE SCALE GENOMIC DNA]</scope>
    <source>
        <strain evidence="1 2">ATCC 49844</strain>
    </source>
</reference>
<dbReference type="Proteomes" id="UP001521150">
    <property type="component" value="Unassembled WGS sequence"/>
</dbReference>
<comment type="caution">
    <text evidence="1">The sequence shown here is derived from an EMBL/GenBank/DDBJ whole genome shotgun (WGS) entry which is preliminary data.</text>
</comment>
<accession>A0ABS8ZH05</accession>
<keyword evidence="2" id="KW-1185">Reference proteome</keyword>
<evidence type="ECO:0000313" key="1">
    <source>
        <dbReference type="EMBL" id="MCE7006609.1"/>
    </source>
</evidence>
<proteinExistence type="predicted"/>